<accession>A0A0K2TV98</accession>
<proteinExistence type="predicted"/>
<dbReference type="EMBL" id="HACA01012404">
    <property type="protein sequence ID" value="CDW29765.1"/>
    <property type="molecule type" value="Transcribed_RNA"/>
</dbReference>
<protein>
    <submittedName>
        <fullName evidence="1">Uncharacterized protein</fullName>
    </submittedName>
</protein>
<organism evidence="1">
    <name type="scientific">Lepeophtheirus salmonis</name>
    <name type="common">Salmon louse</name>
    <name type="synonym">Caligus salmonis</name>
    <dbReference type="NCBI Taxonomy" id="72036"/>
    <lineage>
        <taxon>Eukaryota</taxon>
        <taxon>Metazoa</taxon>
        <taxon>Ecdysozoa</taxon>
        <taxon>Arthropoda</taxon>
        <taxon>Crustacea</taxon>
        <taxon>Multicrustacea</taxon>
        <taxon>Hexanauplia</taxon>
        <taxon>Copepoda</taxon>
        <taxon>Siphonostomatoida</taxon>
        <taxon>Caligidae</taxon>
        <taxon>Lepeophtheirus</taxon>
    </lineage>
</organism>
<sequence length="90" mass="10554">MLQINKAFKTNKLQQCTLIEVASSTDIKTCTQHTFVKRHHQSIIKTGRFLDGRRRASRSVSINDRSLARCCTYSRSRISRSNRSWWIVRI</sequence>
<reference evidence="1" key="1">
    <citation type="submission" date="2014-05" db="EMBL/GenBank/DDBJ databases">
        <authorList>
            <person name="Chronopoulou M."/>
        </authorList>
    </citation>
    <scope>NUCLEOTIDE SEQUENCE</scope>
    <source>
        <tissue evidence="1">Whole organism</tissue>
    </source>
</reference>
<name>A0A0K2TV98_LEPSM</name>
<evidence type="ECO:0000313" key="1">
    <source>
        <dbReference type="EMBL" id="CDW29765.1"/>
    </source>
</evidence>
<dbReference type="AlphaFoldDB" id="A0A0K2TV98"/>